<comment type="caution">
    <text evidence="1">The sequence shown here is derived from an EMBL/GenBank/DDBJ whole genome shotgun (WGS) entry which is preliminary data.</text>
</comment>
<name>A0ABT7C1V5_9CYAN</name>
<protein>
    <submittedName>
        <fullName evidence="1">XisI protein</fullName>
    </submittedName>
</protein>
<dbReference type="RefSeq" id="WP_283759930.1">
    <property type="nucleotide sequence ID" value="NZ_JAQOSQ010000030.1"/>
</dbReference>
<dbReference type="InterPro" id="IPR035943">
    <property type="entry name" value="XisI-like_sf"/>
</dbReference>
<dbReference type="EMBL" id="JAQOSQ010000030">
    <property type="protein sequence ID" value="MDJ1185285.1"/>
    <property type="molecule type" value="Genomic_DNA"/>
</dbReference>
<dbReference type="SUPFAM" id="SSF143847">
    <property type="entry name" value="XisI-like"/>
    <property type="match status" value="1"/>
</dbReference>
<evidence type="ECO:0000313" key="2">
    <source>
        <dbReference type="Proteomes" id="UP001232992"/>
    </source>
</evidence>
<dbReference type="Pfam" id="PF08869">
    <property type="entry name" value="XisI"/>
    <property type="match status" value="1"/>
</dbReference>
<proteinExistence type="predicted"/>
<reference evidence="1 2" key="1">
    <citation type="submission" date="2023-01" db="EMBL/GenBank/DDBJ databases">
        <title>Novel diversity within Roseofilum (Cyanobacteria; Desertifilaceae) from marine benthic mats with descriptions of four novel species.</title>
        <authorList>
            <person name="Wang Y."/>
            <person name="Berthold D.E."/>
            <person name="Hu J."/>
            <person name="Lefler F.W."/>
            <person name="Laughinghouse H.D. IV."/>
        </authorList>
    </citation>
    <scope>NUCLEOTIDE SEQUENCE [LARGE SCALE GENOMIC DNA]</scope>
    <source>
        <strain evidence="1 2">BLCC-M143</strain>
    </source>
</reference>
<accession>A0ABT7C1V5</accession>
<gene>
    <name evidence="1" type="ORF">PMH09_19030</name>
</gene>
<organism evidence="1 2">
    <name type="scientific">Roseofilum casamattae BLCC-M143</name>
    <dbReference type="NCBI Taxonomy" id="3022442"/>
    <lineage>
        <taxon>Bacteria</taxon>
        <taxon>Bacillati</taxon>
        <taxon>Cyanobacteriota</taxon>
        <taxon>Cyanophyceae</taxon>
        <taxon>Desertifilales</taxon>
        <taxon>Desertifilaceae</taxon>
        <taxon>Roseofilum</taxon>
        <taxon>Roseofilum casamattae</taxon>
    </lineage>
</organism>
<evidence type="ECO:0000313" key="1">
    <source>
        <dbReference type="EMBL" id="MDJ1185285.1"/>
    </source>
</evidence>
<keyword evidence="2" id="KW-1185">Reference proteome</keyword>
<sequence>MDTLSRYRQAVQQLLEHYARFGGDDKDGVETELIVDPIRDRYLLFHVGWLGDYRIYGSILHFDIKNSKVWIQHNGTEYDVARELQDLGIPKTDIVIGFHSPFKRQFTEYSVS</sequence>
<dbReference type="InterPro" id="IPR014968">
    <property type="entry name" value="XisI"/>
</dbReference>
<dbReference type="Proteomes" id="UP001232992">
    <property type="component" value="Unassembled WGS sequence"/>
</dbReference>
<dbReference type="Gene3D" id="3.30.310.110">
    <property type="entry name" value="XisI-like"/>
    <property type="match status" value="1"/>
</dbReference>
<dbReference type="CDD" id="cd16382">
    <property type="entry name" value="XisI-like"/>
    <property type="match status" value="1"/>
</dbReference>